<proteinExistence type="inferred from homology"/>
<name>A0ABY8B3P4_9BACL</name>
<gene>
    <name evidence="5" type="ORF">OE059_02780</name>
</gene>
<evidence type="ECO:0000313" key="6">
    <source>
        <dbReference type="Proteomes" id="UP001219957"/>
    </source>
</evidence>
<evidence type="ECO:0000259" key="4">
    <source>
        <dbReference type="Pfam" id="PF02397"/>
    </source>
</evidence>
<dbReference type="PANTHER" id="PTHR30576">
    <property type="entry name" value="COLANIC BIOSYNTHESIS UDP-GLUCOSE LIPID CARRIER TRANSFERASE"/>
    <property type="match status" value="1"/>
</dbReference>
<protein>
    <submittedName>
        <fullName evidence="5">Sugar transferase</fullName>
    </submittedName>
</protein>
<keyword evidence="5" id="KW-0808">Transferase</keyword>
<evidence type="ECO:0000256" key="1">
    <source>
        <dbReference type="ARBA" id="ARBA00006464"/>
    </source>
</evidence>
<organism evidence="5 6">
    <name type="scientific">Exiguobacterium profundum</name>
    <dbReference type="NCBI Taxonomy" id="307643"/>
    <lineage>
        <taxon>Bacteria</taxon>
        <taxon>Bacillati</taxon>
        <taxon>Bacillota</taxon>
        <taxon>Bacilli</taxon>
        <taxon>Bacillales</taxon>
        <taxon>Bacillales Family XII. Incertae Sedis</taxon>
        <taxon>Exiguobacterium</taxon>
    </lineage>
</organism>
<keyword evidence="3" id="KW-1133">Transmembrane helix</keyword>
<evidence type="ECO:0000256" key="3">
    <source>
        <dbReference type="SAM" id="Phobius"/>
    </source>
</evidence>
<dbReference type="EMBL" id="CP109617">
    <property type="protein sequence ID" value="WED55801.1"/>
    <property type="molecule type" value="Genomic_DNA"/>
</dbReference>
<dbReference type="RefSeq" id="WP_078147562.1">
    <property type="nucleotide sequence ID" value="NZ_CP109617.1"/>
</dbReference>
<dbReference type="Pfam" id="PF02397">
    <property type="entry name" value="Bac_transf"/>
    <property type="match status" value="1"/>
</dbReference>
<dbReference type="PANTHER" id="PTHR30576:SF10">
    <property type="entry name" value="SLL5057 PROTEIN"/>
    <property type="match status" value="1"/>
</dbReference>
<keyword evidence="3" id="KW-0812">Transmembrane</keyword>
<dbReference type="GO" id="GO:0016740">
    <property type="term" value="F:transferase activity"/>
    <property type="evidence" value="ECO:0007669"/>
    <property type="project" value="UniProtKB-KW"/>
</dbReference>
<keyword evidence="6" id="KW-1185">Reference proteome</keyword>
<sequence>MDYMTFKRIFDGTLSGVALLLLAPFLLLIALLIKIDSPGPVFFKQKRIGLRETRFWMYKFRTMHQDTPNDVPTHLFNDSTKHITRVGAFLRKTSLDELPQLVNILKGEMAIVGPRPALWNQDDLVEARRQVGATEALPGLTGWAQVKGRDELPIEVKAKLDGEYVRQMSFWFDLRCIALTVRNVLLRDGIVEGAPQPSPSSEEKKMMHVAKK</sequence>
<feature type="transmembrane region" description="Helical" evidence="3">
    <location>
        <begin position="12"/>
        <end position="33"/>
    </location>
</feature>
<keyword evidence="3" id="KW-0472">Membrane</keyword>
<accession>A0ABY8B3P4</accession>
<dbReference type="Proteomes" id="UP001219957">
    <property type="component" value="Chromosome"/>
</dbReference>
<feature type="region of interest" description="Disordered" evidence="2">
    <location>
        <begin position="192"/>
        <end position="212"/>
    </location>
</feature>
<reference evidence="5 6" key="1">
    <citation type="submission" date="2022-10" db="EMBL/GenBank/DDBJ databases">
        <title>Complete genome sequence of Exiguobacterium profundum TSS-3 isolated from an extremely saline-alkaline spring located in Ixtapa, Chiapas-Mexico.</title>
        <authorList>
            <person name="Rincon-Rosales R."/>
            <person name="Rogel M.A."/>
            <person name="Rincon-Molina C.I."/>
            <person name="Guerrero G."/>
            <person name="Manzano-Gomez L.A."/>
            <person name="Lopez-Lopez A."/>
            <person name="Rincon Molina F.A."/>
            <person name="Martinez-Romero E."/>
        </authorList>
    </citation>
    <scope>NUCLEOTIDE SEQUENCE [LARGE SCALE GENOMIC DNA]</scope>
    <source>
        <strain evidence="5 6">TSS-3</strain>
    </source>
</reference>
<dbReference type="InterPro" id="IPR003362">
    <property type="entry name" value="Bact_transf"/>
</dbReference>
<feature type="domain" description="Bacterial sugar transferase" evidence="4">
    <location>
        <begin position="7"/>
        <end position="185"/>
    </location>
</feature>
<comment type="similarity">
    <text evidence="1">Belongs to the bacterial sugar transferase family.</text>
</comment>
<evidence type="ECO:0000313" key="5">
    <source>
        <dbReference type="EMBL" id="WED55801.1"/>
    </source>
</evidence>
<evidence type="ECO:0000256" key="2">
    <source>
        <dbReference type="SAM" id="MobiDB-lite"/>
    </source>
</evidence>